<dbReference type="RefSeq" id="WP_307489482.1">
    <property type="nucleotide sequence ID" value="NZ_JAUSSY010000005.1"/>
</dbReference>
<comment type="caution">
    <text evidence="14">The sequence shown here is derived from an EMBL/GenBank/DDBJ whole genome shotgun (WGS) entry which is preliminary data.</text>
</comment>
<evidence type="ECO:0000256" key="9">
    <source>
        <dbReference type="ARBA" id="ARBA00023065"/>
    </source>
</evidence>
<feature type="transmembrane region" description="Helical" evidence="13">
    <location>
        <begin position="191"/>
        <end position="207"/>
    </location>
</feature>
<evidence type="ECO:0000313" key="15">
    <source>
        <dbReference type="Proteomes" id="UP001226389"/>
    </source>
</evidence>
<evidence type="ECO:0000313" key="14">
    <source>
        <dbReference type="EMBL" id="MDQ0118454.1"/>
    </source>
</evidence>
<evidence type="ECO:0000256" key="2">
    <source>
        <dbReference type="ARBA" id="ARBA00006920"/>
    </source>
</evidence>
<evidence type="ECO:0000256" key="8">
    <source>
        <dbReference type="ARBA" id="ARBA00022989"/>
    </source>
</evidence>
<evidence type="ECO:0000256" key="1">
    <source>
        <dbReference type="ARBA" id="ARBA00004141"/>
    </source>
</evidence>
<evidence type="ECO:0000256" key="13">
    <source>
        <dbReference type="SAM" id="Phobius"/>
    </source>
</evidence>
<keyword evidence="10 13" id="KW-0472">Membrane</keyword>
<name>A0ABT9UJ51_9MICC</name>
<dbReference type="Proteomes" id="UP001226389">
    <property type="component" value="Unassembled WGS sequence"/>
</dbReference>
<evidence type="ECO:0000256" key="5">
    <source>
        <dbReference type="ARBA" id="ARBA00022692"/>
    </source>
</evidence>
<feature type="transmembrane region" description="Helical" evidence="13">
    <location>
        <begin position="25"/>
        <end position="43"/>
    </location>
</feature>
<evidence type="ECO:0000256" key="11">
    <source>
        <dbReference type="ARBA" id="ARBA00023303"/>
    </source>
</evidence>
<evidence type="ECO:0000256" key="7">
    <source>
        <dbReference type="ARBA" id="ARBA00022958"/>
    </source>
</evidence>
<accession>A0ABT9UJ51</accession>
<evidence type="ECO:0000256" key="4">
    <source>
        <dbReference type="ARBA" id="ARBA00022538"/>
    </source>
</evidence>
<keyword evidence="4" id="KW-0633">Potassium transport</keyword>
<keyword evidence="7" id="KW-0630">Potassium</keyword>
<keyword evidence="3" id="KW-0813">Transport</keyword>
<feature type="transmembrane region" description="Helical" evidence="13">
    <location>
        <begin position="125"/>
        <end position="147"/>
    </location>
</feature>
<organism evidence="14 15">
    <name type="scientific">Pseudarthrobacter defluvii</name>
    <dbReference type="NCBI Taxonomy" id="410837"/>
    <lineage>
        <taxon>Bacteria</taxon>
        <taxon>Bacillati</taxon>
        <taxon>Actinomycetota</taxon>
        <taxon>Actinomycetes</taxon>
        <taxon>Micrococcales</taxon>
        <taxon>Micrococcaceae</taxon>
        <taxon>Pseudarthrobacter</taxon>
    </lineage>
</organism>
<dbReference type="InterPro" id="IPR010617">
    <property type="entry name" value="TMEM175-like"/>
</dbReference>
<keyword evidence="8 13" id="KW-1133">Transmembrane helix</keyword>
<keyword evidence="5 13" id="KW-0812">Transmembrane</keyword>
<feature type="transmembrane region" description="Helical" evidence="13">
    <location>
        <begin position="168"/>
        <end position="185"/>
    </location>
</feature>
<keyword evidence="9" id="KW-0406">Ion transport</keyword>
<comment type="catalytic activity">
    <reaction evidence="12">
        <text>K(+)(in) = K(+)(out)</text>
        <dbReference type="Rhea" id="RHEA:29463"/>
        <dbReference type="ChEBI" id="CHEBI:29103"/>
    </reaction>
</comment>
<proteinExistence type="inferred from homology"/>
<comment type="similarity">
    <text evidence="2">Belongs to the TMEM175 family.</text>
</comment>
<comment type="subcellular location">
    <subcellularLocation>
        <location evidence="1">Membrane</location>
        <topology evidence="1">Multi-pass membrane protein</topology>
    </subcellularLocation>
</comment>
<keyword evidence="15" id="KW-1185">Reference proteome</keyword>
<dbReference type="PANTHER" id="PTHR31462">
    <property type="entry name" value="ENDOSOMAL/LYSOSOMAL POTASSIUM CHANNEL TMEM175"/>
    <property type="match status" value="1"/>
</dbReference>
<keyword evidence="6" id="KW-0631">Potassium channel</keyword>
<protein>
    <submittedName>
        <fullName evidence="14">Membrane protein</fullName>
    </submittedName>
</protein>
<dbReference type="Pfam" id="PF06736">
    <property type="entry name" value="TMEM175"/>
    <property type="match status" value="1"/>
</dbReference>
<gene>
    <name evidence="14" type="ORF">J2T22_001632</name>
</gene>
<reference evidence="14 15" key="1">
    <citation type="submission" date="2023-07" db="EMBL/GenBank/DDBJ databases">
        <title>Sorghum-associated microbial communities from plants grown in Nebraska, USA.</title>
        <authorList>
            <person name="Schachtman D."/>
        </authorList>
    </citation>
    <scope>NUCLEOTIDE SEQUENCE [LARGE SCALE GENOMIC DNA]</scope>
    <source>
        <strain evidence="14 15">DS994</strain>
    </source>
</reference>
<evidence type="ECO:0000256" key="6">
    <source>
        <dbReference type="ARBA" id="ARBA00022826"/>
    </source>
</evidence>
<dbReference type="PANTHER" id="PTHR31462:SF5">
    <property type="entry name" value="ENDOSOMAL_LYSOSOMAL PROTON CHANNEL TMEM175"/>
    <property type="match status" value="1"/>
</dbReference>
<keyword evidence="11" id="KW-0407">Ion channel</keyword>
<feature type="transmembrane region" description="Helical" evidence="13">
    <location>
        <begin position="63"/>
        <end position="79"/>
    </location>
</feature>
<dbReference type="EMBL" id="JAUSSY010000005">
    <property type="protein sequence ID" value="MDQ0118454.1"/>
    <property type="molecule type" value="Genomic_DNA"/>
</dbReference>
<evidence type="ECO:0000256" key="12">
    <source>
        <dbReference type="ARBA" id="ARBA00034430"/>
    </source>
</evidence>
<sequence>MTATSTYDKFRSMVSSGTNTERTSFFSDAIFAIAMTLLAVEIRVPEVPSEDLPATLLEQGPQYFAYLLSFAVTGAYWLTHHRLFKLLQGYDANLQRINLLALLFIALTGFASGVLARYGDQTTGVVVYAVIITGMGLSYTAMWQYAWHRKLFGDDVDADLFSYLRARSLAVPIVFLASIPVAFLSPTAAEYAWLAVLALDAILVLAYRRRPAVVNQAARPAAT</sequence>
<feature type="transmembrane region" description="Helical" evidence="13">
    <location>
        <begin position="99"/>
        <end position="119"/>
    </location>
</feature>
<evidence type="ECO:0000256" key="3">
    <source>
        <dbReference type="ARBA" id="ARBA00022448"/>
    </source>
</evidence>
<evidence type="ECO:0000256" key="10">
    <source>
        <dbReference type="ARBA" id="ARBA00023136"/>
    </source>
</evidence>